<keyword evidence="2" id="KW-1185">Reference proteome</keyword>
<evidence type="ECO:0000313" key="1">
    <source>
        <dbReference type="EMBL" id="CAH2087029.1"/>
    </source>
</evidence>
<evidence type="ECO:0000313" key="2">
    <source>
        <dbReference type="Proteomes" id="UP001153954"/>
    </source>
</evidence>
<dbReference type="EMBL" id="CAKOGL010000006">
    <property type="protein sequence ID" value="CAH2087029.1"/>
    <property type="molecule type" value="Genomic_DNA"/>
</dbReference>
<proteinExistence type="predicted"/>
<gene>
    <name evidence="1" type="ORF">EEDITHA_LOCUS3332</name>
</gene>
<name>A0AAU9TJX8_EUPED</name>
<accession>A0AAU9TJX8</accession>
<organism evidence="1 2">
    <name type="scientific">Euphydryas editha</name>
    <name type="common">Edith's checkerspot</name>
    <dbReference type="NCBI Taxonomy" id="104508"/>
    <lineage>
        <taxon>Eukaryota</taxon>
        <taxon>Metazoa</taxon>
        <taxon>Ecdysozoa</taxon>
        <taxon>Arthropoda</taxon>
        <taxon>Hexapoda</taxon>
        <taxon>Insecta</taxon>
        <taxon>Pterygota</taxon>
        <taxon>Neoptera</taxon>
        <taxon>Endopterygota</taxon>
        <taxon>Lepidoptera</taxon>
        <taxon>Glossata</taxon>
        <taxon>Ditrysia</taxon>
        <taxon>Papilionoidea</taxon>
        <taxon>Nymphalidae</taxon>
        <taxon>Nymphalinae</taxon>
        <taxon>Euphydryas</taxon>
    </lineage>
</organism>
<reference evidence="1" key="1">
    <citation type="submission" date="2022-03" db="EMBL/GenBank/DDBJ databases">
        <authorList>
            <person name="Tunstrom K."/>
        </authorList>
    </citation>
    <scope>NUCLEOTIDE SEQUENCE</scope>
</reference>
<dbReference type="Proteomes" id="UP001153954">
    <property type="component" value="Unassembled WGS sequence"/>
</dbReference>
<sequence length="93" mass="10065">MFRVAIRPDISGLSPLLGPLSRRPDKAQLRPVFSHSHSNSNTRLKLLGHALATSNVARSALGKRGNRAAFTLPTRRRVLSTIVATARQSPLAS</sequence>
<protein>
    <submittedName>
        <fullName evidence="1">Uncharacterized protein</fullName>
    </submittedName>
</protein>
<dbReference type="AlphaFoldDB" id="A0AAU9TJX8"/>
<comment type="caution">
    <text evidence="1">The sequence shown here is derived from an EMBL/GenBank/DDBJ whole genome shotgun (WGS) entry which is preliminary data.</text>
</comment>